<sequence length="113" mass="12683">MLDEFEAMLEMVDPQPTGKLGSMKWTKFNLPKGCIQKEIAADVTNVVQMLNEEDDRAGASTRQALLVSAAAVFEEEFKFTFKPEIRCNWAAVSTRHPAYCESLGHTIFLQLAQ</sequence>
<proteinExistence type="predicted"/>
<gene>
    <name evidence="1" type="ORF">NE237_026079</name>
</gene>
<name>A0A9Q0K2D7_9MAGN</name>
<dbReference type="EMBL" id="JAMYWD010000010">
    <property type="protein sequence ID" value="KAJ4958968.1"/>
    <property type="molecule type" value="Genomic_DNA"/>
</dbReference>
<dbReference type="Proteomes" id="UP001141806">
    <property type="component" value="Unassembled WGS sequence"/>
</dbReference>
<keyword evidence="2" id="KW-1185">Reference proteome</keyword>
<dbReference type="AlphaFoldDB" id="A0A9Q0K2D7"/>
<evidence type="ECO:0000313" key="1">
    <source>
        <dbReference type="EMBL" id="KAJ4958968.1"/>
    </source>
</evidence>
<dbReference type="OrthoDB" id="747353at2759"/>
<evidence type="ECO:0000313" key="2">
    <source>
        <dbReference type="Proteomes" id="UP001141806"/>
    </source>
</evidence>
<accession>A0A9Q0K2D7</accession>
<comment type="caution">
    <text evidence="1">The sequence shown here is derived from an EMBL/GenBank/DDBJ whole genome shotgun (WGS) entry which is preliminary data.</text>
</comment>
<protein>
    <submittedName>
        <fullName evidence="1">Uncharacterized protein</fullName>
    </submittedName>
</protein>
<organism evidence="1 2">
    <name type="scientific">Protea cynaroides</name>
    <dbReference type="NCBI Taxonomy" id="273540"/>
    <lineage>
        <taxon>Eukaryota</taxon>
        <taxon>Viridiplantae</taxon>
        <taxon>Streptophyta</taxon>
        <taxon>Embryophyta</taxon>
        <taxon>Tracheophyta</taxon>
        <taxon>Spermatophyta</taxon>
        <taxon>Magnoliopsida</taxon>
        <taxon>Proteales</taxon>
        <taxon>Proteaceae</taxon>
        <taxon>Protea</taxon>
    </lineage>
</organism>
<reference evidence="1" key="1">
    <citation type="journal article" date="2023" name="Plant J.">
        <title>The genome of the king protea, Protea cynaroides.</title>
        <authorList>
            <person name="Chang J."/>
            <person name="Duong T.A."/>
            <person name="Schoeman C."/>
            <person name="Ma X."/>
            <person name="Roodt D."/>
            <person name="Barker N."/>
            <person name="Li Z."/>
            <person name="Van de Peer Y."/>
            <person name="Mizrachi E."/>
        </authorList>
    </citation>
    <scope>NUCLEOTIDE SEQUENCE</scope>
    <source>
        <tissue evidence="1">Young leaves</tissue>
    </source>
</reference>